<dbReference type="eggNOG" id="COG1996">
    <property type="taxonomic scope" value="Bacteria"/>
</dbReference>
<feature type="domain" description="Treble clef zinc finger" evidence="1">
    <location>
        <begin position="294"/>
        <end position="348"/>
    </location>
</feature>
<evidence type="ECO:0000313" key="2">
    <source>
        <dbReference type="EMBL" id="EOQ35831.1"/>
    </source>
</evidence>
<dbReference type="InterPro" id="IPR025487">
    <property type="entry name" value="DUF4379"/>
</dbReference>
<feature type="domain" description="Treble clef zinc finger" evidence="1">
    <location>
        <begin position="154"/>
        <end position="208"/>
    </location>
</feature>
<dbReference type="AlphaFoldDB" id="R8VU80"/>
<evidence type="ECO:0000313" key="3">
    <source>
        <dbReference type="Proteomes" id="UP000013981"/>
    </source>
</evidence>
<feature type="domain" description="Treble clef zinc finger" evidence="1">
    <location>
        <begin position="83"/>
        <end position="137"/>
    </location>
</feature>
<dbReference type="OrthoDB" id="583824at2"/>
<reference evidence="2 3" key="1">
    <citation type="submission" date="2013-01" db="EMBL/GenBank/DDBJ databases">
        <title>The Genome Sequence of Butyricicoccus pullicaecorum 1.2.</title>
        <authorList>
            <consortium name="The Broad Institute Genome Sequencing Platform"/>
            <person name="Earl A."/>
            <person name="Ward D."/>
            <person name="Feldgarden M."/>
            <person name="Gevers D."/>
            <person name="Van Immerseel F."/>
            <person name="Eeckhaut V."/>
            <person name="Walker B."/>
            <person name="Young S.K."/>
            <person name="Zeng Q."/>
            <person name="Gargeya S."/>
            <person name="Fitzgerald M."/>
            <person name="Haas B."/>
            <person name="Abouelleil A."/>
            <person name="Alvarado L."/>
            <person name="Arachchi H.M."/>
            <person name="Berlin A.M."/>
            <person name="Chapman S.B."/>
            <person name="Dewar J."/>
            <person name="Goldberg J."/>
            <person name="Griggs A."/>
            <person name="Gujja S."/>
            <person name="Hansen M."/>
            <person name="Howarth C."/>
            <person name="Imamovic A."/>
            <person name="Larimer J."/>
            <person name="McCowan C."/>
            <person name="Murphy C."/>
            <person name="Neiman D."/>
            <person name="Pearson M."/>
            <person name="Priest M."/>
            <person name="Roberts A."/>
            <person name="Saif S."/>
            <person name="Shea T."/>
            <person name="Sisk P."/>
            <person name="Sykes S."/>
            <person name="Wortman J."/>
            <person name="Nusbaum C."/>
            <person name="Birren B."/>
        </authorList>
    </citation>
    <scope>NUCLEOTIDE SEQUENCE [LARGE SCALE GENOMIC DNA]</scope>
    <source>
        <strain evidence="2 3">1.2</strain>
    </source>
</reference>
<feature type="domain" description="Treble clef zinc finger" evidence="1">
    <location>
        <begin position="224"/>
        <end position="277"/>
    </location>
</feature>
<dbReference type="EMBL" id="AQOB01000010">
    <property type="protein sequence ID" value="EOQ35831.1"/>
    <property type="molecule type" value="Genomic_DNA"/>
</dbReference>
<dbReference type="PANTHER" id="PTHR37317">
    <property type="entry name" value="BLR8090 PROTEIN"/>
    <property type="match status" value="1"/>
</dbReference>
<dbReference type="RefSeq" id="WP_016148527.1">
    <property type="nucleotide sequence ID" value="NZ_KB976104.1"/>
</dbReference>
<dbReference type="PATRIC" id="fig|1203606.4.peg.2379"/>
<dbReference type="Proteomes" id="UP000013981">
    <property type="component" value="Unassembled WGS sequence"/>
</dbReference>
<comment type="caution">
    <text evidence="2">The sequence shown here is derived from an EMBL/GenBank/DDBJ whole genome shotgun (WGS) entry which is preliminary data.</text>
</comment>
<protein>
    <recommendedName>
        <fullName evidence="1">Treble clef zinc finger domain-containing protein</fullName>
    </recommendedName>
</protein>
<name>R8VU80_9FIRM</name>
<keyword evidence="3" id="KW-1185">Reference proteome</keyword>
<evidence type="ECO:0000259" key="1">
    <source>
        <dbReference type="Pfam" id="PF14311"/>
    </source>
</evidence>
<dbReference type="HOGENOM" id="CLU_055792_1_0_9"/>
<proteinExistence type="predicted"/>
<organism evidence="2 3">
    <name type="scientific">Butyricicoccus pullicaecorum 1.2</name>
    <dbReference type="NCBI Taxonomy" id="1203606"/>
    <lineage>
        <taxon>Bacteria</taxon>
        <taxon>Bacillati</taxon>
        <taxon>Bacillota</taxon>
        <taxon>Clostridia</taxon>
        <taxon>Eubacteriales</taxon>
        <taxon>Butyricicoccaceae</taxon>
        <taxon>Butyricicoccus</taxon>
    </lineage>
</organism>
<gene>
    <name evidence="2" type="ORF">HMPREF1526_02409</name>
</gene>
<sequence>MKHSTLADKFPELAKQWDFDKNEGLSPQTIAPYSEKLVWWRCALGHTWQASVADLSRGRGCPYCFGYRPIPGVSDLQTLYPEIAAEWHPERNGSLLPSQVARRSNKIVWWRCEKGHEWQARVNNRVGYGTGCPFCFGRLVISGKTDLAARYPEIADEWNYERNQGLLPSELPAQSNKLIWWKCSEGHEWQATSNNRVHGKGCPYCSGRRAISGVNDLVTLFPEIAAEWNPDRNGDLLPSQVKPFSHKLVWWKCKEGHEWKTIVYNRTRGRSCPYCMGSRVIPGVNDLATQYPELAVQWYQERNGDLHPEKAGCYSSKKVWWQCDQGHIWQAEIGNRVRTGSRCPFCMGLEKRKV</sequence>
<dbReference type="PANTHER" id="PTHR37317:SF1">
    <property type="entry name" value="ZINC-RIBBON DOMAIN-CONTAINING PROTEIN-RELATED"/>
    <property type="match status" value="1"/>
</dbReference>
<accession>R8VU80</accession>
<feature type="domain" description="Treble clef zinc finger" evidence="1">
    <location>
        <begin position="13"/>
        <end position="64"/>
    </location>
</feature>
<dbReference type="Pfam" id="PF14311">
    <property type="entry name" value="DUF4379"/>
    <property type="match status" value="5"/>
</dbReference>